<keyword evidence="1" id="KW-0808">Transferase</keyword>
<dbReference type="Gene3D" id="1.25.40.10">
    <property type="entry name" value="Tetratricopeptide repeat domain"/>
    <property type="match status" value="3"/>
</dbReference>
<sequence length="540" mass="62595">MSDDMFEGLDDETIAKIKKLQDITRETDGNEAFANAQFTIALLFMYKGALLQAISTWEKIKKSDSLELFARAQFDIGCCYEELGSKNEAIRAWENVDRENDANSYARAQLNLGVIYAKDKKLEKALSHWRKIRRSDSLEGYANANLNIGWALELLGQHDEAIKTWYKILREDSLTSYAEAQLNIGLNLIRRNQPEEAIAIWKNIGRDDSKSIYARAKYYIGHALNDVSESIKEWEKVTREDDPAEYSKIQFSIGNLLINQDNKLRVENNKSILRKAKKSYLEAKQLFPYEAYCCVEICELLLKDKTHDFGRVLESFFDKITFILHKLTINFDNTFERKLAHYTSIDVANILLSVDNQERPSSFRLNTINNVNDPSEGQMLDSFLDINSNKVVYNPEFDERFQAFVGCFTFNHNSLNQFRLYGKKNNLEASGVSLVFQSTFFKPKSLNEGLSFLSSFAQISKSEERIFEHMDIENINSSKKIIDKGVLNQNVMRCIYIEPESRYVQLAQRNKETFYREFGKETIAEKNWEEYHKEPIPKSV</sequence>
<protein>
    <submittedName>
        <fullName evidence="1">Predicted O-linked N-acetylglucosamine transferase, SPINDLY family</fullName>
    </submittedName>
</protein>
<dbReference type="SUPFAM" id="SSF48452">
    <property type="entry name" value="TPR-like"/>
    <property type="match status" value="1"/>
</dbReference>
<proteinExistence type="predicted"/>
<dbReference type="InterPro" id="IPR019734">
    <property type="entry name" value="TPR_rpt"/>
</dbReference>
<organism evidence="1 2">
    <name type="scientific">Psychrobacter phenylpyruvicus</name>
    <dbReference type="NCBI Taxonomy" id="29432"/>
    <lineage>
        <taxon>Bacteria</taxon>
        <taxon>Pseudomonadati</taxon>
        <taxon>Pseudomonadota</taxon>
        <taxon>Gammaproteobacteria</taxon>
        <taxon>Moraxellales</taxon>
        <taxon>Moraxellaceae</taxon>
        <taxon>Psychrobacter</taxon>
    </lineage>
</organism>
<gene>
    <name evidence="1" type="ORF">NCTC10526_00282</name>
</gene>
<accession>A0A379LJ92</accession>
<dbReference type="Pfam" id="PF13174">
    <property type="entry name" value="TPR_6"/>
    <property type="match status" value="1"/>
</dbReference>
<dbReference type="InterPro" id="IPR011990">
    <property type="entry name" value="TPR-like_helical_dom_sf"/>
</dbReference>
<dbReference type="SMART" id="SM00028">
    <property type="entry name" value="TPR"/>
    <property type="match status" value="3"/>
</dbReference>
<name>A0A379LJ92_9GAMM</name>
<evidence type="ECO:0000313" key="2">
    <source>
        <dbReference type="Proteomes" id="UP000254123"/>
    </source>
</evidence>
<reference evidence="1 2" key="1">
    <citation type="submission" date="2018-06" db="EMBL/GenBank/DDBJ databases">
        <authorList>
            <consortium name="Pathogen Informatics"/>
            <person name="Doyle S."/>
        </authorList>
    </citation>
    <scope>NUCLEOTIDE SEQUENCE [LARGE SCALE GENOMIC DNA]</scope>
    <source>
        <strain evidence="1 2">NCTC10526</strain>
    </source>
</reference>
<dbReference type="RefSeq" id="WP_028858857.1">
    <property type="nucleotide sequence ID" value="NZ_CAJHAQ010000001.1"/>
</dbReference>
<dbReference type="Proteomes" id="UP000254123">
    <property type="component" value="Unassembled WGS sequence"/>
</dbReference>
<dbReference type="EMBL" id="UGVC01000001">
    <property type="protein sequence ID" value="SUD89967.1"/>
    <property type="molecule type" value="Genomic_DNA"/>
</dbReference>
<evidence type="ECO:0000313" key="1">
    <source>
        <dbReference type="EMBL" id="SUD89967.1"/>
    </source>
</evidence>
<keyword evidence="2" id="KW-1185">Reference proteome</keyword>
<dbReference type="AlphaFoldDB" id="A0A379LJ92"/>
<dbReference type="GO" id="GO:0016740">
    <property type="term" value="F:transferase activity"/>
    <property type="evidence" value="ECO:0007669"/>
    <property type="project" value="UniProtKB-KW"/>
</dbReference>
<dbReference type="STRING" id="1123034.GCA_000685805_01319"/>